<accession>A0ABW6K8G0</accession>
<sequence>MAREINFENEFSTLEKAMEYAGTDEEKAIITRDHRMYYVVDCERVSDFRHLGYDHI</sequence>
<dbReference type="EMBL" id="JBIACK010000001">
    <property type="protein sequence ID" value="MFE8699213.1"/>
    <property type="molecule type" value="Genomic_DNA"/>
</dbReference>
<keyword evidence="2" id="KW-1185">Reference proteome</keyword>
<dbReference type="RefSeq" id="WP_389357232.1">
    <property type="nucleotide sequence ID" value="NZ_JBIACK010000001.1"/>
</dbReference>
<proteinExistence type="predicted"/>
<organism evidence="1 2">
    <name type="scientific">Cytobacillus spartinae</name>
    <dbReference type="NCBI Taxonomy" id="3299023"/>
    <lineage>
        <taxon>Bacteria</taxon>
        <taxon>Bacillati</taxon>
        <taxon>Bacillota</taxon>
        <taxon>Bacilli</taxon>
        <taxon>Bacillales</taxon>
        <taxon>Bacillaceae</taxon>
        <taxon>Cytobacillus</taxon>
    </lineage>
</organism>
<protein>
    <submittedName>
        <fullName evidence="1">Uncharacterized protein</fullName>
    </submittedName>
</protein>
<gene>
    <name evidence="1" type="ORF">ACFYKX_01115</name>
</gene>
<evidence type="ECO:0000313" key="2">
    <source>
        <dbReference type="Proteomes" id="UP001601059"/>
    </source>
</evidence>
<reference evidence="1 2" key="1">
    <citation type="submission" date="2024-08" db="EMBL/GenBank/DDBJ databases">
        <title>Two novel Cytobacillus novel species.</title>
        <authorList>
            <person name="Liu G."/>
        </authorList>
    </citation>
    <scope>NUCLEOTIDE SEQUENCE [LARGE SCALE GENOMIC DNA]</scope>
    <source>
        <strain evidence="1 2">FJAT-54145</strain>
    </source>
</reference>
<dbReference type="Proteomes" id="UP001601059">
    <property type="component" value="Unassembled WGS sequence"/>
</dbReference>
<evidence type="ECO:0000313" key="1">
    <source>
        <dbReference type="EMBL" id="MFE8699213.1"/>
    </source>
</evidence>
<comment type="caution">
    <text evidence="1">The sequence shown here is derived from an EMBL/GenBank/DDBJ whole genome shotgun (WGS) entry which is preliminary data.</text>
</comment>
<name>A0ABW6K8G0_9BACI</name>